<evidence type="ECO:0000313" key="4">
    <source>
        <dbReference type="Proteomes" id="UP000242317"/>
    </source>
</evidence>
<dbReference type="RefSeq" id="WP_171259101.1">
    <property type="nucleotide sequence ID" value="NZ_FMYK01000006.1"/>
</dbReference>
<dbReference type="EMBL" id="FMYK01000006">
    <property type="protein sequence ID" value="SDC48526.1"/>
    <property type="molecule type" value="Genomic_DNA"/>
</dbReference>
<dbReference type="PANTHER" id="PTHR36919:SF3">
    <property type="entry name" value="BLL5882 PROTEIN"/>
    <property type="match status" value="1"/>
</dbReference>
<feature type="domain" description="DUF2147" evidence="2">
    <location>
        <begin position="27"/>
        <end position="148"/>
    </location>
</feature>
<dbReference type="Pfam" id="PF09917">
    <property type="entry name" value="DUF2147"/>
    <property type="match status" value="1"/>
</dbReference>
<proteinExistence type="predicted"/>
<keyword evidence="1" id="KW-0732">Signal</keyword>
<dbReference type="Gene3D" id="2.40.128.520">
    <property type="match status" value="1"/>
</dbReference>
<keyword evidence="4" id="KW-1185">Reference proteome</keyword>
<feature type="signal peptide" evidence="1">
    <location>
        <begin position="1"/>
        <end position="21"/>
    </location>
</feature>
<name>A0A1G6M0P5_9GAMM</name>
<feature type="chain" id="PRO_5017457999" evidence="1">
    <location>
        <begin position="22"/>
        <end position="150"/>
    </location>
</feature>
<reference evidence="4" key="1">
    <citation type="submission" date="2016-09" db="EMBL/GenBank/DDBJ databases">
        <authorList>
            <person name="Varghese N."/>
            <person name="Submissions S."/>
        </authorList>
    </citation>
    <scope>NUCLEOTIDE SEQUENCE [LARGE SCALE GENOMIC DNA]</scope>
    <source>
        <strain evidence="4">ANC 3699</strain>
    </source>
</reference>
<gene>
    <name evidence="3" type="ORF">SAMN05421749_10617</name>
</gene>
<dbReference type="AlphaFoldDB" id="A0A1G6M0P5"/>
<sequence length="150" mass="16695">MKLFQLICSSTLFLGATQLYAADDISGVWRTIDDKTGFSKALVEVKKDSDGTFSGKVIKILPRPGYTPKTHCQKCPAPYTNKPILGLTVLDNMKPSKDKTEYEGGTILDPLSGKTYKSKIKVTNNGNRLRMRGYVGVEVFGRSQTWIRDQ</sequence>
<organism evidence="3 4">
    <name type="scientific">Acinetobacter marinus</name>
    <dbReference type="NCBI Taxonomy" id="281375"/>
    <lineage>
        <taxon>Bacteria</taxon>
        <taxon>Pseudomonadati</taxon>
        <taxon>Pseudomonadota</taxon>
        <taxon>Gammaproteobacteria</taxon>
        <taxon>Moraxellales</taxon>
        <taxon>Moraxellaceae</taxon>
        <taxon>Acinetobacter</taxon>
    </lineage>
</organism>
<dbReference type="Proteomes" id="UP000242317">
    <property type="component" value="Unassembled WGS sequence"/>
</dbReference>
<evidence type="ECO:0000256" key="1">
    <source>
        <dbReference type="SAM" id="SignalP"/>
    </source>
</evidence>
<accession>A0A1G6M0P5</accession>
<dbReference type="PANTHER" id="PTHR36919">
    <property type="entry name" value="BLR1215 PROTEIN"/>
    <property type="match status" value="1"/>
</dbReference>
<dbReference type="InterPro" id="IPR019223">
    <property type="entry name" value="DUF2147"/>
</dbReference>
<evidence type="ECO:0000259" key="2">
    <source>
        <dbReference type="Pfam" id="PF09917"/>
    </source>
</evidence>
<evidence type="ECO:0000313" key="3">
    <source>
        <dbReference type="EMBL" id="SDC48526.1"/>
    </source>
</evidence>
<protein>
    <submittedName>
        <fullName evidence="3">Uncharacterized conserved protein, DUF2147 family</fullName>
    </submittedName>
</protein>